<sequence length="181" mass="19798">MGEGAISQSSPSKALKNVLPKSFSPFFLLLLHKFVRKFAATCPLPFLLLGYDCPSVLAIASVWLWWSSVGLVGLVALTSHARRAAQPRPQRRSRPVCASGFSNKSPDKTQQRTENLHLVLGSFFVVVVVVLECRGSQFATVFQQDFCTANELASYPVIVAFGLLPLQSTAFSQNSFPSSDF</sequence>
<keyword evidence="2" id="KW-0812">Transmembrane</keyword>
<feature type="region of interest" description="Disordered" evidence="1">
    <location>
        <begin position="85"/>
        <end position="109"/>
    </location>
</feature>
<name>A0AAV1ETF8_XYRNO</name>
<accession>A0AAV1ETF8</accession>
<evidence type="ECO:0000256" key="2">
    <source>
        <dbReference type="SAM" id="Phobius"/>
    </source>
</evidence>
<proteinExistence type="predicted"/>
<evidence type="ECO:0000256" key="1">
    <source>
        <dbReference type="SAM" id="MobiDB-lite"/>
    </source>
</evidence>
<feature type="transmembrane region" description="Helical" evidence="2">
    <location>
        <begin position="115"/>
        <end position="131"/>
    </location>
</feature>
<feature type="compositionally biased region" description="Basic residues" evidence="1">
    <location>
        <begin position="85"/>
        <end position="94"/>
    </location>
</feature>
<dbReference type="AlphaFoldDB" id="A0AAV1ETF8"/>
<keyword evidence="4" id="KW-1185">Reference proteome</keyword>
<dbReference type="Proteomes" id="UP001178508">
    <property type="component" value="Chromosome 2"/>
</dbReference>
<feature type="transmembrane region" description="Helical" evidence="2">
    <location>
        <begin position="56"/>
        <end position="78"/>
    </location>
</feature>
<gene>
    <name evidence="3" type="ORF">XNOV1_A007502</name>
</gene>
<keyword evidence="2" id="KW-1133">Transmembrane helix</keyword>
<dbReference type="EMBL" id="OY660865">
    <property type="protein sequence ID" value="CAJ1052054.1"/>
    <property type="molecule type" value="Genomic_DNA"/>
</dbReference>
<protein>
    <submittedName>
        <fullName evidence="3">Uncharacterized protein</fullName>
    </submittedName>
</protein>
<evidence type="ECO:0000313" key="4">
    <source>
        <dbReference type="Proteomes" id="UP001178508"/>
    </source>
</evidence>
<evidence type="ECO:0000313" key="3">
    <source>
        <dbReference type="EMBL" id="CAJ1052054.1"/>
    </source>
</evidence>
<keyword evidence="2" id="KW-0472">Membrane</keyword>
<reference evidence="3" key="1">
    <citation type="submission" date="2023-08" db="EMBL/GenBank/DDBJ databases">
        <authorList>
            <person name="Alioto T."/>
            <person name="Alioto T."/>
            <person name="Gomez Garrido J."/>
        </authorList>
    </citation>
    <scope>NUCLEOTIDE SEQUENCE</scope>
</reference>
<organism evidence="3 4">
    <name type="scientific">Xyrichtys novacula</name>
    <name type="common">Pearly razorfish</name>
    <name type="synonym">Hemipteronotus novacula</name>
    <dbReference type="NCBI Taxonomy" id="13765"/>
    <lineage>
        <taxon>Eukaryota</taxon>
        <taxon>Metazoa</taxon>
        <taxon>Chordata</taxon>
        <taxon>Craniata</taxon>
        <taxon>Vertebrata</taxon>
        <taxon>Euteleostomi</taxon>
        <taxon>Actinopterygii</taxon>
        <taxon>Neopterygii</taxon>
        <taxon>Teleostei</taxon>
        <taxon>Neoteleostei</taxon>
        <taxon>Acanthomorphata</taxon>
        <taxon>Eupercaria</taxon>
        <taxon>Labriformes</taxon>
        <taxon>Labridae</taxon>
        <taxon>Xyrichtys</taxon>
    </lineage>
</organism>